<protein>
    <submittedName>
        <fullName evidence="13">Prorelaxin H2</fullName>
    </submittedName>
</protein>
<dbReference type="InterPro" id="IPR051042">
    <property type="entry name" value="Repro_Hormone_Insulin-like"/>
</dbReference>
<evidence type="ECO:0000256" key="7">
    <source>
        <dbReference type="ARBA" id="ARBA00023157"/>
    </source>
</evidence>
<keyword evidence="12" id="KW-1185">Reference proteome</keyword>
<proteinExistence type="inferred from homology"/>
<evidence type="ECO:0000256" key="5">
    <source>
        <dbReference type="ARBA" id="ARBA00022685"/>
    </source>
</evidence>
<keyword evidence="9" id="KW-0732">Signal</keyword>
<dbReference type="GO" id="GO:0005179">
    <property type="term" value="F:hormone activity"/>
    <property type="evidence" value="ECO:0007669"/>
    <property type="project" value="UniProtKB-KW"/>
</dbReference>
<dbReference type="GO" id="GO:0005576">
    <property type="term" value="C:extracellular region"/>
    <property type="evidence" value="ECO:0007669"/>
    <property type="project" value="UniProtKB-SubCell"/>
</dbReference>
<feature type="chain" id="PRO_5044674353" evidence="9">
    <location>
        <begin position="23"/>
        <end position="187"/>
    </location>
</feature>
<feature type="domain" description="Insulin-like" evidence="10">
    <location>
        <begin position="33"/>
        <end position="187"/>
    </location>
</feature>
<keyword evidence="4 8" id="KW-0964">Secreted</keyword>
<accession>A0A8C0WLB5</accession>
<dbReference type="PROSITE" id="PS00262">
    <property type="entry name" value="INSULIN"/>
    <property type="match status" value="1"/>
</dbReference>
<evidence type="ECO:0000256" key="4">
    <source>
        <dbReference type="ARBA" id="ARBA00022525"/>
    </source>
</evidence>
<dbReference type="RefSeq" id="XP_020028975.1">
    <property type="nucleotide sequence ID" value="XM_020173386.1"/>
</dbReference>
<dbReference type="PRINTS" id="PR02004">
    <property type="entry name" value="RELAXIN"/>
</dbReference>
<dbReference type="InterPro" id="IPR022421">
    <property type="entry name" value="Relaxin"/>
</dbReference>
<evidence type="ECO:0000256" key="2">
    <source>
        <dbReference type="ARBA" id="ARBA00009034"/>
    </source>
</evidence>
<dbReference type="InterPro" id="IPR016179">
    <property type="entry name" value="Insulin-like"/>
</dbReference>
<sequence length="187" mass="21563">MSRMFLVQLLGFWLVLSQPSSARVRDAWLMEVIKVCGREFARTVIDVCGQTSFQRMALSQEKRALDAAPPAEIVPSYTNKDAKPLNMMLEFIPNLPQEPKAMLSERRSLLLERQQEYVPVLKDSNLSFEEFKKNFHNRQDEAEDSSPSELKYLGLDTHSRKKRQSEMLLGQRCCQVGCTRRSIAEFC</sequence>
<evidence type="ECO:0000259" key="10">
    <source>
        <dbReference type="SMART" id="SM00078"/>
    </source>
</evidence>
<comment type="similarity">
    <text evidence="2 8">Belongs to the insulin family.</text>
</comment>
<evidence type="ECO:0000313" key="12">
    <source>
        <dbReference type="Proteomes" id="UP001732720"/>
    </source>
</evidence>
<keyword evidence="6" id="KW-0372">Hormone</keyword>
<dbReference type="PANTHER" id="PTHR12004:SF13">
    <property type="entry name" value="PRORELAXIN H2"/>
    <property type="match status" value="1"/>
</dbReference>
<dbReference type="KEGG" id="ccan:109692639"/>
<keyword evidence="5" id="KW-0165">Cleavage on pair of basic residues</keyword>
<gene>
    <name evidence="11 13" type="primary">Rln2</name>
</gene>
<evidence type="ECO:0000256" key="6">
    <source>
        <dbReference type="ARBA" id="ARBA00022702"/>
    </source>
</evidence>
<evidence type="ECO:0000313" key="11">
    <source>
        <dbReference type="Ensembl" id="ENSCCNP00000013131.1"/>
    </source>
</evidence>
<dbReference type="OrthoDB" id="8784777at2759"/>
<dbReference type="SMART" id="SM00078">
    <property type="entry name" value="IlGF"/>
    <property type="match status" value="1"/>
</dbReference>
<dbReference type="PANTHER" id="PTHR12004">
    <property type="entry name" value="RELAXIN"/>
    <property type="match status" value="1"/>
</dbReference>
<comment type="subunit">
    <text evidence="3">Heterodimer of a B chain and an A chain linked by two disulfide bonds.</text>
</comment>
<dbReference type="Ensembl" id="ENSCCNT00000017259.1">
    <property type="protein sequence ID" value="ENSCCNP00000013131.1"/>
    <property type="gene ID" value="ENSCCNG00000013663.1"/>
</dbReference>
<evidence type="ECO:0000256" key="3">
    <source>
        <dbReference type="ARBA" id="ARBA00011207"/>
    </source>
</evidence>
<organism evidence="11">
    <name type="scientific">Castor canadensis</name>
    <name type="common">American beaver</name>
    <dbReference type="NCBI Taxonomy" id="51338"/>
    <lineage>
        <taxon>Eukaryota</taxon>
        <taxon>Metazoa</taxon>
        <taxon>Chordata</taxon>
        <taxon>Craniata</taxon>
        <taxon>Vertebrata</taxon>
        <taxon>Euteleostomi</taxon>
        <taxon>Mammalia</taxon>
        <taxon>Eutheria</taxon>
        <taxon>Euarchontoglires</taxon>
        <taxon>Glires</taxon>
        <taxon>Rodentia</taxon>
        <taxon>Castorimorpha</taxon>
        <taxon>Castoridae</taxon>
        <taxon>Castor</taxon>
    </lineage>
</organism>
<reference evidence="11" key="1">
    <citation type="submission" date="2023-09" db="UniProtKB">
        <authorList>
            <consortium name="Ensembl"/>
        </authorList>
    </citation>
    <scope>IDENTIFICATION</scope>
</reference>
<evidence type="ECO:0000313" key="13">
    <source>
        <dbReference type="RefSeq" id="XP_020028975.1"/>
    </source>
</evidence>
<dbReference type="GeneID" id="109692639"/>
<dbReference type="InterPro" id="IPR036438">
    <property type="entry name" value="Insulin-like_sf"/>
</dbReference>
<dbReference type="SUPFAM" id="SSF56994">
    <property type="entry name" value="Insulin-like"/>
    <property type="match status" value="1"/>
</dbReference>
<dbReference type="CDD" id="cd00101">
    <property type="entry name" value="IlGF_like"/>
    <property type="match status" value="1"/>
</dbReference>
<dbReference type="Proteomes" id="UP001732720">
    <property type="component" value="Chromosome 13"/>
</dbReference>
<comment type="subcellular location">
    <subcellularLocation>
        <location evidence="1 8">Secreted</location>
    </subcellularLocation>
</comment>
<evidence type="ECO:0000256" key="9">
    <source>
        <dbReference type="SAM" id="SignalP"/>
    </source>
</evidence>
<reference evidence="13" key="2">
    <citation type="submission" date="2025-04" db="UniProtKB">
        <authorList>
            <consortium name="RefSeq"/>
        </authorList>
    </citation>
    <scope>IDENTIFICATION</scope>
    <source>
        <tissue evidence="13">Leukocyte</tissue>
    </source>
</reference>
<evidence type="ECO:0000256" key="8">
    <source>
        <dbReference type="RuleBase" id="RU000406"/>
    </source>
</evidence>
<name>A0A8C0WLB5_CASCN</name>
<dbReference type="CDD" id="cd04365">
    <property type="entry name" value="IlGF_relaxin_like"/>
    <property type="match status" value="1"/>
</dbReference>
<evidence type="ECO:0000256" key="1">
    <source>
        <dbReference type="ARBA" id="ARBA00004613"/>
    </source>
</evidence>
<keyword evidence="7" id="KW-1015">Disulfide bond</keyword>
<dbReference type="AlphaFoldDB" id="A0A8C0WLB5"/>
<feature type="signal peptide" evidence="9">
    <location>
        <begin position="1"/>
        <end position="22"/>
    </location>
</feature>
<dbReference type="InterPro" id="IPR022353">
    <property type="entry name" value="Insulin_CS"/>
</dbReference>
<dbReference type="Pfam" id="PF00049">
    <property type="entry name" value="Insulin"/>
    <property type="match status" value="1"/>
</dbReference>